<dbReference type="Pfam" id="PF03492">
    <property type="entry name" value="Methyltransf_7"/>
    <property type="match status" value="1"/>
</dbReference>
<dbReference type="EMBL" id="JAXIOK010000005">
    <property type="protein sequence ID" value="KAK4771037.1"/>
    <property type="molecule type" value="Genomic_DNA"/>
</dbReference>
<evidence type="ECO:0008006" key="7">
    <source>
        <dbReference type="Google" id="ProtNLM"/>
    </source>
</evidence>
<evidence type="ECO:0000313" key="6">
    <source>
        <dbReference type="Proteomes" id="UP001345219"/>
    </source>
</evidence>
<dbReference type="InterPro" id="IPR029063">
    <property type="entry name" value="SAM-dependent_MTases_sf"/>
</dbReference>
<dbReference type="AlphaFoldDB" id="A0AAN7KXX8"/>
<name>A0AAN7KXX8_9MYRT</name>
<organism evidence="5 6">
    <name type="scientific">Trapa incisa</name>
    <dbReference type="NCBI Taxonomy" id="236973"/>
    <lineage>
        <taxon>Eukaryota</taxon>
        <taxon>Viridiplantae</taxon>
        <taxon>Streptophyta</taxon>
        <taxon>Embryophyta</taxon>
        <taxon>Tracheophyta</taxon>
        <taxon>Spermatophyta</taxon>
        <taxon>Magnoliopsida</taxon>
        <taxon>eudicotyledons</taxon>
        <taxon>Gunneridae</taxon>
        <taxon>Pentapetalae</taxon>
        <taxon>rosids</taxon>
        <taxon>malvids</taxon>
        <taxon>Myrtales</taxon>
        <taxon>Lythraceae</taxon>
        <taxon>Trapa</taxon>
    </lineage>
</organism>
<evidence type="ECO:0000256" key="1">
    <source>
        <dbReference type="ARBA" id="ARBA00022603"/>
    </source>
</evidence>
<reference evidence="5 6" key="1">
    <citation type="journal article" date="2023" name="Hortic Res">
        <title>Pangenome of water caltrop reveals structural variations and asymmetric subgenome divergence after allopolyploidization.</title>
        <authorList>
            <person name="Zhang X."/>
            <person name="Chen Y."/>
            <person name="Wang L."/>
            <person name="Yuan Y."/>
            <person name="Fang M."/>
            <person name="Shi L."/>
            <person name="Lu R."/>
            <person name="Comes H.P."/>
            <person name="Ma Y."/>
            <person name="Chen Y."/>
            <person name="Huang G."/>
            <person name="Zhou Y."/>
            <person name="Zheng Z."/>
            <person name="Qiu Y."/>
        </authorList>
    </citation>
    <scope>NUCLEOTIDE SEQUENCE [LARGE SCALE GENOMIC DNA]</scope>
    <source>
        <tissue evidence="5">Roots</tissue>
    </source>
</reference>
<gene>
    <name evidence="5" type="ORF">SAY87_031569</name>
</gene>
<evidence type="ECO:0000256" key="3">
    <source>
        <dbReference type="ARBA" id="ARBA00022723"/>
    </source>
</evidence>
<keyword evidence="6" id="KW-1185">Reference proteome</keyword>
<keyword evidence="4" id="KW-0460">Magnesium</keyword>
<comment type="caution">
    <text evidence="5">The sequence shown here is derived from an EMBL/GenBank/DDBJ whole genome shotgun (WGS) entry which is preliminary data.</text>
</comment>
<dbReference type="GO" id="GO:0008168">
    <property type="term" value="F:methyltransferase activity"/>
    <property type="evidence" value="ECO:0007669"/>
    <property type="project" value="UniProtKB-KW"/>
</dbReference>
<dbReference type="Gene3D" id="1.10.1200.270">
    <property type="entry name" value="Methyltransferase, alpha-helical capping domain"/>
    <property type="match status" value="1"/>
</dbReference>
<keyword evidence="1" id="KW-0489">Methyltransferase</keyword>
<dbReference type="InterPro" id="IPR042086">
    <property type="entry name" value="MeTrfase_capping"/>
</dbReference>
<dbReference type="GO" id="GO:0032259">
    <property type="term" value="P:methylation"/>
    <property type="evidence" value="ECO:0007669"/>
    <property type="project" value="UniProtKB-KW"/>
</dbReference>
<dbReference type="Gene3D" id="3.40.50.150">
    <property type="entry name" value="Vaccinia Virus protein VP39"/>
    <property type="match status" value="1"/>
</dbReference>
<dbReference type="InterPro" id="IPR005299">
    <property type="entry name" value="MeTrfase_7"/>
</dbReference>
<sequence length="377" mass="42270">MKVTQRLHMNKGVGEVSYAMNCTVQSNIISRTRPLVEEAILKILSAEEVPESLGIADLGCASGPNSLSAISEIIDAVYGRCRDLGRPPPELRVSLNDLPSNDFNSIFSSLLEFYRKVRAGRKCKEVGHCFISAVPGSFYGRLFPSRSLHLVHSSSSLHWLSQTPVGLGNKDFPRVNKGKVYISKDSPKEVSEAYSEQFKKDMRLFLESRSEEVVAGGRMLLSLMGRRSSDPTSDSAVLWDLLSQALMIIVNEGMIEQDKVDSFNAPYYAPSTDELALEIRREGSFLVDRMETFLCRWDWGNHVGMTSDGVSRAAEQVGRMVRAVVEPILEAHLGAHMMDRLFMKYEDLVKYRYLKGEESTENLCIVVSLIRKKETTE</sequence>
<dbReference type="PANTHER" id="PTHR31009">
    <property type="entry name" value="S-ADENOSYL-L-METHIONINE:CARBOXYL METHYLTRANSFERASE FAMILY PROTEIN"/>
    <property type="match status" value="1"/>
</dbReference>
<protein>
    <recommendedName>
        <fullName evidence="7">Jasmonate O-methyltransferase</fullName>
    </recommendedName>
</protein>
<dbReference type="GO" id="GO:0046872">
    <property type="term" value="F:metal ion binding"/>
    <property type="evidence" value="ECO:0007669"/>
    <property type="project" value="UniProtKB-KW"/>
</dbReference>
<evidence type="ECO:0000256" key="2">
    <source>
        <dbReference type="ARBA" id="ARBA00022679"/>
    </source>
</evidence>
<proteinExistence type="predicted"/>
<accession>A0AAN7KXX8</accession>
<dbReference type="Proteomes" id="UP001345219">
    <property type="component" value="Chromosome 24"/>
</dbReference>
<dbReference type="SUPFAM" id="SSF53335">
    <property type="entry name" value="S-adenosyl-L-methionine-dependent methyltransferases"/>
    <property type="match status" value="1"/>
</dbReference>
<evidence type="ECO:0000313" key="5">
    <source>
        <dbReference type="EMBL" id="KAK4771037.1"/>
    </source>
</evidence>
<keyword evidence="3" id="KW-0479">Metal-binding</keyword>
<evidence type="ECO:0000256" key="4">
    <source>
        <dbReference type="ARBA" id="ARBA00022842"/>
    </source>
</evidence>
<keyword evidence="2" id="KW-0808">Transferase</keyword>